<reference evidence="2 3" key="1">
    <citation type="submission" date="2019-03" db="EMBL/GenBank/DDBJ databases">
        <title>Genomic Encyclopedia of Type Strains, Phase IV (KMG-IV): sequencing the most valuable type-strain genomes for metagenomic binning, comparative biology and taxonomic classification.</title>
        <authorList>
            <person name="Goeker M."/>
        </authorList>
    </citation>
    <scope>NUCLEOTIDE SEQUENCE [LARGE SCALE GENOMIC DNA]</scope>
    <source>
        <strain evidence="2 3">DSM 103428</strain>
    </source>
</reference>
<dbReference type="Pfam" id="PF01553">
    <property type="entry name" value="Acyltransferase"/>
    <property type="match status" value="1"/>
</dbReference>
<dbReference type="AlphaFoldDB" id="A0A4R1L8W8"/>
<evidence type="ECO:0000313" key="3">
    <source>
        <dbReference type="Proteomes" id="UP000295210"/>
    </source>
</evidence>
<dbReference type="EMBL" id="SMGK01000002">
    <property type="protein sequence ID" value="TCK73650.1"/>
    <property type="molecule type" value="Genomic_DNA"/>
</dbReference>
<name>A0A4R1L8W8_9BACT</name>
<keyword evidence="2" id="KW-0808">Transferase</keyword>
<dbReference type="Proteomes" id="UP000295210">
    <property type="component" value="Unassembled WGS sequence"/>
</dbReference>
<dbReference type="CDD" id="cd06551">
    <property type="entry name" value="LPLAT"/>
    <property type="match status" value="1"/>
</dbReference>
<dbReference type="SMART" id="SM00563">
    <property type="entry name" value="PlsC"/>
    <property type="match status" value="1"/>
</dbReference>
<dbReference type="InterPro" id="IPR002123">
    <property type="entry name" value="Plipid/glycerol_acylTrfase"/>
</dbReference>
<gene>
    <name evidence="2" type="ORF">C7378_1263</name>
</gene>
<proteinExistence type="predicted"/>
<evidence type="ECO:0000313" key="2">
    <source>
        <dbReference type="EMBL" id="TCK73650.1"/>
    </source>
</evidence>
<dbReference type="GO" id="GO:0016746">
    <property type="term" value="F:acyltransferase activity"/>
    <property type="evidence" value="ECO:0007669"/>
    <property type="project" value="UniProtKB-KW"/>
</dbReference>
<feature type="domain" description="Phospholipid/glycerol acyltransferase" evidence="1">
    <location>
        <begin position="37"/>
        <end position="156"/>
    </location>
</feature>
<accession>A0A4R1L8W8</accession>
<organism evidence="2 3">
    <name type="scientific">Acidipila rosea</name>
    <dbReference type="NCBI Taxonomy" id="768535"/>
    <lineage>
        <taxon>Bacteria</taxon>
        <taxon>Pseudomonadati</taxon>
        <taxon>Acidobacteriota</taxon>
        <taxon>Terriglobia</taxon>
        <taxon>Terriglobales</taxon>
        <taxon>Acidobacteriaceae</taxon>
        <taxon>Acidipila</taxon>
    </lineage>
</organism>
<evidence type="ECO:0000259" key="1">
    <source>
        <dbReference type="SMART" id="SM00563"/>
    </source>
</evidence>
<dbReference type="SUPFAM" id="SSF69593">
    <property type="entry name" value="Glycerol-3-phosphate (1)-acyltransferase"/>
    <property type="match status" value="1"/>
</dbReference>
<comment type="caution">
    <text evidence="2">The sequence shown here is derived from an EMBL/GenBank/DDBJ whole genome shotgun (WGS) entry which is preliminary data.</text>
</comment>
<protein>
    <submittedName>
        <fullName evidence="2">1-acyl-sn-glycerol-3-phosphate acyltransferase</fullName>
    </submittedName>
</protein>
<sequence>MLLSLFLLYLRWYVSRHFHGLRLAHGERFRQSGSGPLIVCVNHPSWWDPLTCLLLSRALLPDAEHYAPMDAGMLAQYSFFSKLGLFPVEQGTARGAAQFLRSAQQVLALPKAALWITPQGAFTDVRVRPVALKGGVGSLVERLGACTVVPLSIEYTFWNERLPEILASCGEPLRLENVTAPVANAKVAAAMEAAQEELAQLAITRSSACFQTILAGGAGLDSVYGLWQRMRGKYRAGHGSIGGRL</sequence>
<keyword evidence="3" id="KW-1185">Reference proteome</keyword>
<keyword evidence="2" id="KW-0012">Acyltransferase</keyword>